<dbReference type="EMBL" id="MU266343">
    <property type="protein sequence ID" value="KAH7929273.1"/>
    <property type="molecule type" value="Genomic_DNA"/>
</dbReference>
<reference evidence="1" key="1">
    <citation type="journal article" date="2021" name="New Phytol.">
        <title>Evolutionary innovations through gain and loss of genes in the ectomycorrhizal Boletales.</title>
        <authorList>
            <person name="Wu G."/>
            <person name="Miyauchi S."/>
            <person name="Morin E."/>
            <person name="Kuo A."/>
            <person name="Drula E."/>
            <person name="Varga T."/>
            <person name="Kohler A."/>
            <person name="Feng B."/>
            <person name="Cao Y."/>
            <person name="Lipzen A."/>
            <person name="Daum C."/>
            <person name="Hundley H."/>
            <person name="Pangilinan J."/>
            <person name="Johnson J."/>
            <person name="Barry K."/>
            <person name="LaButti K."/>
            <person name="Ng V."/>
            <person name="Ahrendt S."/>
            <person name="Min B."/>
            <person name="Choi I.G."/>
            <person name="Park H."/>
            <person name="Plett J.M."/>
            <person name="Magnuson J."/>
            <person name="Spatafora J.W."/>
            <person name="Nagy L.G."/>
            <person name="Henrissat B."/>
            <person name="Grigoriev I.V."/>
            <person name="Yang Z.L."/>
            <person name="Xu J."/>
            <person name="Martin F.M."/>
        </authorList>
    </citation>
    <scope>NUCLEOTIDE SEQUENCE</scope>
    <source>
        <strain evidence="1">KUC20120723A-06</strain>
    </source>
</reference>
<comment type="caution">
    <text evidence="1">The sequence shown here is derived from an EMBL/GenBank/DDBJ whole genome shotgun (WGS) entry which is preliminary data.</text>
</comment>
<evidence type="ECO:0000313" key="1">
    <source>
        <dbReference type="EMBL" id="KAH7929273.1"/>
    </source>
</evidence>
<accession>A0ACB8BXA9</accession>
<dbReference type="Proteomes" id="UP000790709">
    <property type="component" value="Unassembled WGS sequence"/>
</dbReference>
<proteinExistence type="predicted"/>
<gene>
    <name evidence="1" type="ORF">BV22DRAFT_1029718</name>
</gene>
<sequence length="308" mass="34290">MADSVATSSSVDLQAFEFERVLDENPLTVLGTLPSTTQRLPAILRIEKTALASSITPADLSSTKLIENNDIYSWHFGWLKQREDVPDLKINVVFPATEVHIRKYSKQDIILVHETPQLYARIVKPYIDSFPASRTQWVSDILSGASEASKILFSSPAFALLPDMKWDLTTVPALYLVALARDPALRSLRDLRAPHVPLLEAIRAEAHRVVWERWGLERGGVRLYVHYQPSYYRFHVHVVHASQAGLMGMTVGQAHLLDDIISMLSLAPSILEDMTFTYGLGNQHGLYAPLVAAQAEVPFVATAAQDGH</sequence>
<keyword evidence="2" id="KW-1185">Reference proteome</keyword>
<name>A0ACB8BXA9_9AGAM</name>
<evidence type="ECO:0000313" key="2">
    <source>
        <dbReference type="Proteomes" id="UP000790709"/>
    </source>
</evidence>
<organism evidence="1 2">
    <name type="scientific">Leucogyrophana mollusca</name>
    <dbReference type="NCBI Taxonomy" id="85980"/>
    <lineage>
        <taxon>Eukaryota</taxon>
        <taxon>Fungi</taxon>
        <taxon>Dikarya</taxon>
        <taxon>Basidiomycota</taxon>
        <taxon>Agaricomycotina</taxon>
        <taxon>Agaricomycetes</taxon>
        <taxon>Agaricomycetidae</taxon>
        <taxon>Boletales</taxon>
        <taxon>Boletales incertae sedis</taxon>
        <taxon>Leucogyrophana</taxon>
    </lineage>
</organism>
<protein>
    <submittedName>
        <fullName evidence="1">Scavenger mRNA decapping enzyme</fullName>
    </submittedName>
</protein>